<gene>
    <name evidence="2" type="ORF">OFBG_01039</name>
</gene>
<dbReference type="HOGENOM" id="CLU_509728_0_0_4"/>
<dbReference type="PANTHER" id="PTHR46411:SF2">
    <property type="entry name" value="AAA+ ATPASE DOMAIN-CONTAINING PROTEIN"/>
    <property type="match status" value="1"/>
</dbReference>
<reference evidence="2 3" key="1">
    <citation type="submission" date="2009-02" db="EMBL/GenBank/DDBJ databases">
        <title>The Genome Sequence of Oxalobacter formigenes OXCC13.</title>
        <authorList>
            <consortium name="The Broad Institute Genome Sequencing Platform"/>
            <person name="Ward D."/>
            <person name="Young S.K."/>
            <person name="Kodira C.D."/>
            <person name="Zeng Q."/>
            <person name="Koehrsen M."/>
            <person name="Alvarado L."/>
            <person name="Berlin A."/>
            <person name="Borenstein D."/>
            <person name="Chen Z."/>
            <person name="Engels R."/>
            <person name="Freedman E."/>
            <person name="Gellesch M."/>
            <person name="Goldberg J."/>
            <person name="Griggs A."/>
            <person name="Gujja S."/>
            <person name="Heiman D."/>
            <person name="Hepburn T."/>
            <person name="Howarth C."/>
            <person name="Jen D."/>
            <person name="Larson L."/>
            <person name="Lewis B."/>
            <person name="Mehta T."/>
            <person name="Park D."/>
            <person name="Pearson M."/>
            <person name="Roberts A."/>
            <person name="Saif S."/>
            <person name="Shea T."/>
            <person name="Shenoy N."/>
            <person name="Sisk P."/>
            <person name="Stolte C."/>
            <person name="Sykes S."/>
            <person name="Walk T."/>
            <person name="White J."/>
            <person name="Yandava C."/>
            <person name="Allison M.J."/>
            <person name="Lander E."/>
            <person name="Nusbaum C."/>
            <person name="Galagan J."/>
            <person name="Birren B."/>
        </authorList>
    </citation>
    <scope>NUCLEOTIDE SEQUENCE [LARGE SCALE GENOMIC DNA]</scope>
    <source>
        <strain evidence="2 3">OXCC13</strain>
    </source>
</reference>
<dbReference type="AlphaFoldDB" id="C3X9Y5"/>
<evidence type="ECO:0000313" key="3">
    <source>
        <dbReference type="Proteomes" id="UP000005089"/>
    </source>
</evidence>
<feature type="domain" description="ATPase AAA-type core" evidence="1">
    <location>
        <begin position="389"/>
        <end position="505"/>
    </location>
</feature>
<dbReference type="InterPro" id="IPR003959">
    <property type="entry name" value="ATPase_AAA_core"/>
</dbReference>
<accession>C3X9Y5</accession>
<protein>
    <submittedName>
        <fullName evidence="2">ATPase, AAA family</fullName>
    </submittedName>
</protein>
<organism evidence="2 3">
    <name type="scientific">Oxalobacter formigenes OXCC13</name>
    <dbReference type="NCBI Taxonomy" id="556269"/>
    <lineage>
        <taxon>Bacteria</taxon>
        <taxon>Pseudomonadati</taxon>
        <taxon>Pseudomonadota</taxon>
        <taxon>Betaproteobacteria</taxon>
        <taxon>Burkholderiales</taxon>
        <taxon>Oxalobacteraceae</taxon>
        <taxon>Oxalobacter</taxon>
    </lineage>
</organism>
<evidence type="ECO:0000313" key="2">
    <source>
        <dbReference type="EMBL" id="EEO30011.1"/>
    </source>
</evidence>
<sequence>MLASVYCLFSSHECSNRKILFYPIIGIFTVRLKANMEFDLSVSLVNELLANVSKDSALVKHLGSHGLTNGRILVPDHLFDEDEDAFGQLWRLAEKNDDQGLLFQLIGERNVRKARGGTFTVPTLEMLVPVLKEYLSIDAIDGWLYRRSKDGILLPWLIDSIEYVPREYDKPSLPYVSIQLLANTIAATTRVDDAVPEQWRSGMTSAILFYQREMGKLSIPELLSQKGFYKECPEFREEYERQHQRFTTFQPFYGKQFLARDFGFLIRPGETRLSENLELFRIPKDTAIKCVNDEEVIERRIETHSGDGGIIDGTPGQIPIHCYLRMFYLEQHENCWVHVQNLEEYQYRPELKDKLVLPEEHRRLIDILTAHTDMLVDDIIEGKSGGTTILCMGAAGLGKTLTAEVYSEVAGKPLYRVHSGQLGTSGESVEAALSTVLQRAARWDAILLMDEADVYIRRRDNDLEHNAIVAEFLRTLEYFDGLLFMTTNRVDDVDEAILSRCIAVIRYETPPKEDAIKLWKSLSEQFQVELSDKLIEDLVRDFPYSSGRDIKEMLKLTSRLCGNSNEPVSLEAFHQSAVFRGRR</sequence>
<dbReference type="STRING" id="847.BRW83_1107"/>
<keyword evidence="3" id="KW-1185">Reference proteome</keyword>
<evidence type="ECO:0000259" key="1">
    <source>
        <dbReference type="Pfam" id="PF00004"/>
    </source>
</evidence>
<dbReference type="SUPFAM" id="SSF52540">
    <property type="entry name" value="P-loop containing nucleoside triphosphate hydrolases"/>
    <property type="match status" value="1"/>
</dbReference>
<dbReference type="EMBL" id="GG658170">
    <property type="protein sequence ID" value="EEO30011.1"/>
    <property type="molecule type" value="Genomic_DNA"/>
</dbReference>
<proteinExistence type="predicted"/>
<dbReference type="GO" id="GO:0016887">
    <property type="term" value="F:ATP hydrolysis activity"/>
    <property type="evidence" value="ECO:0007669"/>
    <property type="project" value="InterPro"/>
</dbReference>
<dbReference type="InterPro" id="IPR027417">
    <property type="entry name" value="P-loop_NTPase"/>
</dbReference>
<dbReference type="GO" id="GO:0005524">
    <property type="term" value="F:ATP binding"/>
    <property type="evidence" value="ECO:0007669"/>
    <property type="project" value="InterPro"/>
</dbReference>
<dbReference type="eggNOG" id="COG0464">
    <property type="taxonomic scope" value="Bacteria"/>
</dbReference>
<name>C3X9Y5_OXAFO</name>
<dbReference type="Pfam" id="PF00004">
    <property type="entry name" value="AAA"/>
    <property type="match status" value="1"/>
</dbReference>
<dbReference type="Proteomes" id="UP000005089">
    <property type="component" value="Unassembled WGS sequence"/>
</dbReference>
<dbReference type="PANTHER" id="PTHR46411">
    <property type="entry name" value="FAMILY ATPASE, PUTATIVE-RELATED"/>
    <property type="match status" value="1"/>
</dbReference>
<dbReference type="Gene3D" id="3.40.50.300">
    <property type="entry name" value="P-loop containing nucleotide triphosphate hydrolases"/>
    <property type="match status" value="1"/>
</dbReference>